<accession>A0ABX9TT85</accession>
<gene>
    <name evidence="1" type="ORF">D9K81_14690</name>
</gene>
<keyword evidence="2" id="KW-1185">Reference proteome</keyword>
<organism evidence="1 2">
    <name type="scientific">Acinetobacter chengduensis</name>
    <dbReference type="NCBI Taxonomy" id="2420890"/>
    <lineage>
        <taxon>Bacteria</taxon>
        <taxon>Pseudomonadati</taxon>
        <taxon>Pseudomonadota</taxon>
        <taxon>Gammaproteobacteria</taxon>
        <taxon>Moraxellales</taxon>
        <taxon>Moraxellaceae</taxon>
        <taxon>Acinetobacter</taxon>
    </lineage>
</organism>
<name>A0ABX9TT85_9GAMM</name>
<reference evidence="1 2" key="1">
    <citation type="submission" date="2018-09" db="EMBL/GenBank/DDBJ databases">
        <title>The draft genome of Acinetobacter sp. strains.</title>
        <authorList>
            <person name="Qin J."/>
            <person name="Feng Y."/>
            <person name="Zong Z."/>
        </authorList>
    </citation>
    <scope>NUCLEOTIDE SEQUENCE [LARGE SCALE GENOMIC DNA]</scope>
    <source>
        <strain evidence="1 2">WCHAc060005</strain>
    </source>
</reference>
<dbReference type="Proteomes" id="UP000280271">
    <property type="component" value="Unassembled WGS sequence"/>
</dbReference>
<sequence length="693" mass="74022">MDAGQELTHTVTTVVNSESQQITNEIKLTDGDTVVLETKNLVNLQNGKTYVLDAKGEIDGRLIRRILNVANNLIGTNAFDFKNIDGTATDGSLIKFTANYDAVLMKFSGTAPVGTTVQILLEDGTSIAVTPKTEGTWEQELTAEHLQLGENNIFVINGSELSQVIEFNIQHKDESPFNPSFTFDISKDGKTVTGTAVDKRAVVHVSSEGWTHSGKVNAEGEFSIVLPEMGLLHGSTLDIWLQYDGVASEYQSKTFYLGSVEIDQVYGQYVKGTAEPREAVFVSTGRNDNTTIYADASGAWRLDFPNGLEQEQLVVVILGGIGGHTPGALIYKGESNVTFALTAQVITPFHIKGKAKPAETVSITSLLNSAYTAIADSKGDWEIHVTNSFMQNEEISVSGQSAEIKVQYVKIGLSVLAVSSTLITGKGQPGEKIRVDVVDRATVEASISDDGEWSALFNPALSNPTAIQISDSNESLQTAYAKFTAHAVNSVQLEGISQSGSKVFANNVETVTDDQNRWKLILPEALQVGESIQVTCNGIMKNVTFMPEFTAYINNDGLSVLGTSAQAQVTITAGGVDTVVTVLNGEYNHVLAVALVAGDQVTVKSGDEVKTLTYTGITTFTAALNSSLSSVSGNVDAPAKIRAVFTDNSMVEATVLAGSYVLDLERTLLSGIDVIVVACIANDALYQAITIEA</sequence>
<protein>
    <recommendedName>
        <fullName evidence="3">Bacterial Ig domain-containing protein</fullName>
    </recommendedName>
</protein>
<evidence type="ECO:0000313" key="2">
    <source>
        <dbReference type="Proteomes" id="UP000280271"/>
    </source>
</evidence>
<comment type="caution">
    <text evidence="1">The sequence shown here is derived from an EMBL/GenBank/DDBJ whole genome shotgun (WGS) entry which is preliminary data.</text>
</comment>
<evidence type="ECO:0000313" key="1">
    <source>
        <dbReference type="EMBL" id="RLL19001.1"/>
    </source>
</evidence>
<proteinExistence type="predicted"/>
<dbReference type="RefSeq" id="WP_121523525.1">
    <property type="nucleotide sequence ID" value="NZ_RCHC01000019.1"/>
</dbReference>
<dbReference type="EMBL" id="RCHC01000019">
    <property type="protein sequence ID" value="RLL19001.1"/>
    <property type="molecule type" value="Genomic_DNA"/>
</dbReference>
<evidence type="ECO:0008006" key="3">
    <source>
        <dbReference type="Google" id="ProtNLM"/>
    </source>
</evidence>